<dbReference type="InterPro" id="IPR001245">
    <property type="entry name" value="Ser-Thr/Tyr_kinase_cat_dom"/>
</dbReference>
<dbReference type="GO" id="GO:0005524">
    <property type="term" value="F:ATP binding"/>
    <property type="evidence" value="ECO:0007669"/>
    <property type="project" value="UniProtKB-KW"/>
</dbReference>
<evidence type="ECO:0000256" key="3">
    <source>
        <dbReference type="ARBA" id="ARBA00022777"/>
    </source>
</evidence>
<keyword evidence="3" id="KW-0418">Kinase</keyword>
<dbReference type="PANTHER" id="PTHR44329:SF288">
    <property type="entry name" value="MITOGEN-ACTIVATED PROTEIN KINASE KINASE KINASE 20"/>
    <property type="match status" value="1"/>
</dbReference>
<gene>
    <name evidence="6" type="ORF">GLOINDRAFT_300001</name>
</gene>
<organism evidence="6">
    <name type="scientific">Rhizophagus irregularis (strain DAOM 181602 / DAOM 197198 / MUCL 43194)</name>
    <name type="common">Arbuscular mycorrhizal fungus</name>
    <name type="synonym">Glomus intraradices</name>
    <dbReference type="NCBI Taxonomy" id="747089"/>
    <lineage>
        <taxon>Eukaryota</taxon>
        <taxon>Fungi</taxon>
        <taxon>Fungi incertae sedis</taxon>
        <taxon>Mucoromycota</taxon>
        <taxon>Glomeromycotina</taxon>
        <taxon>Glomeromycetes</taxon>
        <taxon>Glomerales</taxon>
        <taxon>Glomeraceae</taxon>
        <taxon>Rhizophagus</taxon>
    </lineage>
</organism>
<dbReference type="eggNOG" id="KOG0192">
    <property type="taxonomic scope" value="Eukaryota"/>
</dbReference>
<dbReference type="PANTHER" id="PTHR44329">
    <property type="entry name" value="SERINE/THREONINE-PROTEIN KINASE TNNI3K-RELATED"/>
    <property type="match status" value="1"/>
</dbReference>
<dbReference type="Gene3D" id="1.10.510.10">
    <property type="entry name" value="Transferase(Phosphotransferase) domain 1"/>
    <property type="match status" value="1"/>
</dbReference>
<keyword evidence="2" id="KW-0547">Nucleotide-binding</keyword>
<dbReference type="InterPro" id="IPR051681">
    <property type="entry name" value="Ser/Thr_Kinases-Pseudokinases"/>
</dbReference>
<proteinExistence type="predicted"/>
<accession>U9SRS3</accession>
<dbReference type="InterPro" id="IPR000719">
    <property type="entry name" value="Prot_kinase_dom"/>
</dbReference>
<dbReference type="Pfam" id="PF07714">
    <property type="entry name" value="PK_Tyr_Ser-Thr"/>
    <property type="match status" value="1"/>
</dbReference>
<name>U9SRS3_RHIID</name>
<dbReference type="GO" id="GO:0004674">
    <property type="term" value="F:protein serine/threonine kinase activity"/>
    <property type="evidence" value="ECO:0007669"/>
    <property type="project" value="TreeGrafter"/>
</dbReference>
<protein>
    <recommendedName>
        <fullName evidence="5">Protein kinase domain-containing protein</fullName>
    </recommendedName>
</protein>
<evidence type="ECO:0000256" key="2">
    <source>
        <dbReference type="ARBA" id="ARBA00022741"/>
    </source>
</evidence>
<sequence length="427" mass="49743">MKNSYGISQNPNTKEYILVYKIGYHCENCGEKYNNAFEIDNKSCMSCQTNHENSKISNLIQEMKLNIDHNSIYSNMIFEWIPYNQFKDVDEIGKGGFSTVYSAIWKDGLLYYSKEGWKRKLNTRVALKCLHNSQNFIDEFINEVKAYPNQNIKNILKIYGISQNPNTKDYIMVLEYAEGGNFNNYLDKNYENFDWLSGLKVLTNVIKGLSEIHQKQMVHRDFHVGNILFIRYSTYSSRHNIHKDNDDYDACISDMGLCKKIDDINETSIYGVMPYVAPEVLKGKTYTQAADIYSFGMIMYFVATGKQPFVDCAHDGVLALSICNGIRPEINEKIIPKCYTDLMKRCWDLNPDNRPNSIEIKELIGLYRRNLEQFDDTQEYRKENLLSIKNNQFTTHKQAIYTSRLLNPYTNNLSKYDTVEITDFTNL</sequence>
<evidence type="ECO:0000256" key="1">
    <source>
        <dbReference type="ARBA" id="ARBA00022679"/>
    </source>
</evidence>
<keyword evidence="4" id="KW-0067">ATP-binding</keyword>
<reference evidence="6" key="1">
    <citation type="submission" date="2013-07" db="EMBL/GenBank/DDBJ databases">
        <title>The genome of an arbuscular mycorrhizal fungus provides insights into the evolution of the oldest plant symbiosis.</title>
        <authorList>
            <consortium name="DOE Joint Genome Institute"/>
            <person name="Tisserant E."/>
            <person name="Malbreil M."/>
            <person name="Kuo A."/>
            <person name="Kohler A."/>
            <person name="Symeonidi A."/>
            <person name="Balestrini R."/>
            <person name="Charron P."/>
            <person name="Duensing N."/>
            <person name="Frei-dit-Frey N."/>
            <person name="Gianinazzi-Pearson V."/>
            <person name="Gilbert B."/>
            <person name="Handa Y."/>
            <person name="Hijri M."/>
            <person name="Kaul R."/>
            <person name="Kawaguchi M."/>
            <person name="Krajinski F."/>
            <person name="Lammers P."/>
            <person name="Lapierre D."/>
            <person name="Masclaux F.G."/>
            <person name="Murat C."/>
            <person name="Morin E."/>
            <person name="Ndikumana S."/>
            <person name="Pagni M."/>
            <person name="Petitpierre D."/>
            <person name="Requena N."/>
            <person name="Rosikiewicz P."/>
            <person name="Riley R."/>
            <person name="Saito K."/>
            <person name="San Clemente H."/>
            <person name="Shapiro H."/>
            <person name="van Tuinen D."/>
            <person name="Becard G."/>
            <person name="Bonfante P."/>
            <person name="Paszkowski U."/>
            <person name="Shachar-Hill Y."/>
            <person name="Young J.P."/>
            <person name="Sanders I.R."/>
            <person name="Henrissat B."/>
            <person name="Rensing S.A."/>
            <person name="Grigoriev I.V."/>
            <person name="Corradi N."/>
            <person name="Roux C."/>
            <person name="Martin F."/>
        </authorList>
    </citation>
    <scope>NUCLEOTIDE SEQUENCE</scope>
    <source>
        <strain evidence="6">DAOM 197198</strain>
    </source>
</reference>
<evidence type="ECO:0000256" key="4">
    <source>
        <dbReference type="ARBA" id="ARBA00022840"/>
    </source>
</evidence>
<dbReference type="HOGENOM" id="CLU_000288_7_34_1"/>
<dbReference type="PROSITE" id="PS50011">
    <property type="entry name" value="PROTEIN_KINASE_DOM"/>
    <property type="match status" value="1"/>
</dbReference>
<evidence type="ECO:0000313" key="6">
    <source>
        <dbReference type="EMBL" id="ERZ96732.1"/>
    </source>
</evidence>
<keyword evidence="1" id="KW-0808">Transferase</keyword>
<dbReference type="InterPro" id="IPR011009">
    <property type="entry name" value="Kinase-like_dom_sf"/>
</dbReference>
<dbReference type="EMBL" id="KI300181">
    <property type="protein sequence ID" value="ERZ96732.1"/>
    <property type="molecule type" value="Genomic_DNA"/>
</dbReference>
<evidence type="ECO:0000259" key="5">
    <source>
        <dbReference type="PROSITE" id="PS50011"/>
    </source>
</evidence>
<dbReference type="AlphaFoldDB" id="U9SRS3"/>
<dbReference type="VEuPathDB" id="FungiDB:RhiirFUN_025203"/>
<feature type="domain" description="Protein kinase" evidence="5">
    <location>
        <begin position="86"/>
        <end position="366"/>
    </location>
</feature>
<dbReference type="SUPFAM" id="SSF56112">
    <property type="entry name" value="Protein kinase-like (PK-like)"/>
    <property type="match status" value="1"/>
</dbReference>